<evidence type="ECO:0000313" key="10">
    <source>
        <dbReference type="EMBL" id="MFC3084451.1"/>
    </source>
</evidence>
<keyword evidence="4 9" id="KW-0808">Transferase</keyword>
<evidence type="ECO:0000256" key="1">
    <source>
        <dbReference type="ARBA" id="ARBA00004761"/>
    </source>
</evidence>
<evidence type="ECO:0000256" key="4">
    <source>
        <dbReference type="ARBA" id="ARBA00022679"/>
    </source>
</evidence>
<dbReference type="NCBIfam" id="TIGR01313">
    <property type="entry name" value="therm_gnt_kin"/>
    <property type="match status" value="1"/>
</dbReference>
<evidence type="ECO:0000256" key="9">
    <source>
        <dbReference type="RuleBase" id="RU363066"/>
    </source>
</evidence>
<organism evidence="10 11">
    <name type="scientific">Tabrizicola soli</name>
    <dbReference type="NCBI Taxonomy" id="2185115"/>
    <lineage>
        <taxon>Bacteria</taxon>
        <taxon>Pseudomonadati</taxon>
        <taxon>Pseudomonadota</taxon>
        <taxon>Alphaproteobacteria</taxon>
        <taxon>Rhodobacterales</taxon>
        <taxon>Paracoccaceae</taxon>
        <taxon>Tabrizicola</taxon>
    </lineage>
</organism>
<comment type="pathway">
    <text evidence="1">Carbohydrate acid metabolism.</text>
</comment>
<dbReference type="InterPro" id="IPR006001">
    <property type="entry name" value="Therm_gnt_kin"/>
</dbReference>
<dbReference type="RefSeq" id="WP_197642406.1">
    <property type="nucleotide sequence ID" value="NZ_JAEACP010000004.1"/>
</dbReference>
<dbReference type="PANTHER" id="PTHR43442:SF3">
    <property type="entry name" value="GLUCONOKINASE-RELATED"/>
    <property type="match status" value="1"/>
</dbReference>
<evidence type="ECO:0000256" key="2">
    <source>
        <dbReference type="ARBA" id="ARBA00008420"/>
    </source>
</evidence>
<reference evidence="11" key="1">
    <citation type="journal article" date="2019" name="Int. J. Syst. Evol. Microbiol.">
        <title>The Global Catalogue of Microorganisms (GCM) 10K type strain sequencing project: providing services to taxonomists for standard genome sequencing and annotation.</title>
        <authorList>
            <consortium name="The Broad Institute Genomics Platform"/>
            <consortium name="The Broad Institute Genome Sequencing Center for Infectious Disease"/>
            <person name="Wu L."/>
            <person name="Ma J."/>
        </authorList>
    </citation>
    <scope>NUCLEOTIDE SEQUENCE [LARGE SCALE GENOMIC DNA]</scope>
    <source>
        <strain evidence="11">KCTC 62102</strain>
    </source>
</reference>
<evidence type="ECO:0000256" key="6">
    <source>
        <dbReference type="ARBA" id="ARBA00022777"/>
    </source>
</evidence>
<accession>A0ABV7DNY3</accession>
<sequence>MGVSGCGKSSVGAALSARLGIPYVEGDALHSRQAVAKMRAGVPLTDDDRWPWLDRVAQVLHDRAPVILGCSALKRAYRDRIRAGAGGPVTFVHLSGSRALIAARMAARSGHYMPLALLDSQFAALEPPGPEEAITVDIALGLPELVETILSRLS</sequence>
<keyword evidence="7 9" id="KW-0067">ATP-binding</keyword>
<evidence type="ECO:0000256" key="5">
    <source>
        <dbReference type="ARBA" id="ARBA00022741"/>
    </source>
</evidence>
<gene>
    <name evidence="10" type="ORF">ACFOD6_00185</name>
</gene>
<dbReference type="Pfam" id="PF13671">
    <property type="entry name" value="AAA_33"/>
    <property type="match status" value="1"/>
</dbReference>
<proteinExistence type="inferred from homology"/>
<evidence type="ECO:0000313" key="11">
    <source>
        <dbReference type="Proteomes" id="UP001595445"/>
    </source>
</evidence>
<evidence type="ECO:0000256" key="8">
    <source>
        <dbReference type="ARBA" id="ARBA00048090"/>
    </source>
</evidence>
<keyword evidence="6 9" id="KW-0418">Kinase</keyword>
<dbReference type="SUPFAM" id="SSF52540">
    <property type="entry name" value="P-loop containing nucleoside triphosphate hydrolases"/>
    <property type="match status" value="1"/>
</dbReference>
<keyword evidence="5 9" id="KW-0547">Nucleotide-binding</keyword>
<evidence type="ECO:0000256" key="7">
    <source>
        <dbReference type="ARBA" id="ARBA00022840"/>
    </source>
</evidence>
<evidence type="ECO:0000256" key="3">
    <source>
        <dbReference type="ARBA" id="ARBA00012054"/>
    </source>
</evidence>
<dbReference type="CDD" id="cd02021">
    <property type="entry name" value="GntK"/>
    <property type="match status" value="1"/>
</dbReference>
<dbReference type="Gene3D" id="3.40.50.300">
    <property type="entry name" value="P-loop containing nucleotide triphosphate hydrolases"/>
    <property type="match status" value="1"/>
</dbReference>
<keyword evidence="11" id="KW-1185">Reference proteome</keyword>
<dbReference type="PANTHER" id="PTHR43442">
    <property type="entry name" value="GLUCONOKINASE-RELATED"/>
    <property type="match status" value="1"/>
</dbReference>
<comment type="caution">
    <text evidence="10">The sequence shown here is derived from an EMBL/GenBank/DDBJ whole genome shotgun (WGS) entry which is preliminary data.</text>
</comment>
<dbReference type="Proteomes" id="UP001595445">
    <property type="component" value="Unassembled WGS sequence"/>
</dbReference>
<dbReference type="InterPro" id="IPR027417">
    <property type="entry name" value="P-loop_NTPase"/>
</dbReference>
<protein>
    <recommendedName>
        <fullName evidence="3 9">Gluconokinase</fullName>
        <ecNumber evidence="3 9">2.7.1.12</ecNumber>
    </recommendedName>
</protein>
<comment type="catalytic activity">
    <reaction evidence="8 9">
        <text>D-gluconate + ATP = 6-phospho-D-gluconate + ADP + H(+)</text>
        <dbReference type="Rhea" id="RHEA:19433"/>
        <dbReference type="ChEBI" id="CHEBI:15378"/>
        <dbReference type="ChEBI" id="CHEBI:18391"/>
        <dbReference type="ChEBI" id="CHEBI:30616"/>
        <dbReference type="ChEBI" id="CHEBI:58759"/>
        <dbReference type="ChEBI" id="CHEBI:456216"/>
        <dbReference type="EC" id="2.7.1.12"/>
    </reaction>
</comment>
<dbReference type="EMBL" id="JBHRSM010000001">
    <property type="protein sequence ID" value="MFC3084451.1"/>
    <property type="molecule type" value="Genomic_DNA"/>
</dbReference>
<dbReference type="EC" id="2.7.1.12" evidence="3 9"/>
<name>A0ABV7DNY3_9RHOB</name>
<comment type="similarity">
    <text evidence="2 9">Belongs to the gluconokinase GntK/GntV family.</text>
</comment>